<dbReference type="RefSeq" id="WP_265560055.1">
    <property type="nucleotide sequence ID" value="NZ_CP092471.1"/>
</dbReference>
<dbReference type="InterPro" id="IPR050330">
    <property type="entry name" value="Bact_OuterMem_StrucFunc"/>
</dbReference>
<proteinExistence type="predicted"/>
<feature type="domain" description="OmpA-like" evidence="3">
    <location>
        <begin position="49"/>
        <end position="172"/>
    </location>
</feature>
<keyword evidence="5" id="KW-1185">Reference proteome</keyword>
<reference evidence="4" key="1">
    <citation type="submission" date="2022-02" db="EMBL/GenBank/DDBJ databases">
        <title>Qipengyuania spongiae sp. nov., isolated from marine sponge.</title>
        <authorList>
            <person name="Li Z."/>
            <person name="Zhang M."/>
        </authorList>
    </citation>
    <scope>NUCLEOTIDE SEQUENCE</scope>
    <source>
        <strain evidence="4">PHS-Z21</strain>
    </source>
</reference>
<feature type="compositionally biased region" description="Acidic residues" evidence="2">
    <location>
        <begin position="178"/>
        <end position="194"/>
    </location>
</feature>
<dbReference type="PANTHER" id="PTHR30329">
    <property type="entry name" value="STATOR ELEMENT OF FLAGELLAR MOTOR COMPLEX"/>
    <property type="match status" value="1"/>
</dbReference>
<dbReference type="Pfam" id="PF00691">
    <property type="entry name" value="OmpA"/>
    <property type="match status" value="1"/>
</dbReference>
<feature type="region of interest" description="Disordered" evidence="2">
    <location>
        <begin position="171"/>
        <end position="209"/>
    </location>
</feature>
<sequence>MRTEFLAIGLLGLGLAGCDGREQAPAPRATPSETPTSIIREGFEEPVNEAIPLSPLDMRIGFPDGGEDLSETATADLETLMKSPQVREGGPIILRSHTDAGGSDEVNLRASRARGEVVRDWLVERGIAEERVQLIVFGEQNPIEPNALPDGTPNEAGRAINRRVEIHVGVEAPRDPSLAEEIEGETEADTEAADALDGPAGGPDSRQTS</sequence>
<dbReference type="PANTHER" id="PTHR30329:SF21">
    <property type="entry name" value="LIPOPROTEIN YIAD-RELATED"/>
    <property type="match status" value="1"/>
</dbReference>
<organism evidence="4 5">
    <name type="scientific">Qipengyuania spongiae</name>
    <dbReference type="NCBI Taxonomy" id="2909673"/>
    <lineage>
        <taxon>Bacteria</taxon>
        <taxon>Pseudomonadati</taxon>
        <taxon>Pseudomonadota</taxon>
        <taxon>Alphaproteobacteria</taxon>
        <taxon>Sphingomonadales</taxon>
        <taxon>Erythrobacteraceae</taxon>
        <taxon>Qipengyuania</taxon>
    </lineage>
</organism>
<name>A0ABY5T3E3_9SPHN</name>
<dbReference type="PROSITE" id="PS51257">
    <property type="entry name" value="PROKAR_LIPOPROTEIN"/>
    <property type="match status" value="1"/>
</dbReference>
<protein>
    <submittedName>
        <fullName evidence="4">OmpA family protein</fullName>
    </submittedName>
</protein>
<feature type="compositionally biased region" description="Low complexity" evidence="2">
    <location>
        <begin position="195"/>
        <end position="209"/>
    </location>
</feature>
<dbReference type="Proteomes" id="UP001065265">
    <property type="component" value="Chromosome"/>
</dbReference>
<dbReference type="Gene3D" id="3.30.1330.60">
    <property type="entry name" value="OmpA-like domain"/>
    <property type="match status" value="1"/>
</dbReference>
<evidence type="ECO:0000256" key="2">
    <source>
        <dbReference type="SAM" id="MobiDB-lite"/>
    </source>
</evidence>
<dbReference type="InterPro" id="IPR006665">
    <property type="entry name" value="OmpA-like"/>
</dbReference>
<dbReference type="InterPro" id="IPR036737">
    <property type="entry name" value="OmpA-like_sf"/>
</dbReference>
<evidence type="ECO:0000256" key="1">
    <source>
        <dbReference type="PROSITE-ProRule" id="PRU00473"/>
    </source>
</evidence>
<gene>
    <name evidence="4" type="ORF">L1F33_03785</name>
</gene>
<dbReference type="CDD" id="cd07185">
    <property type="entry name" value="OmpA_C-like"/>
    <property type="match status" value="1"/>
</dbReference>
<keyword evidence="1" id="KW-0472">Membrane</keyword>
<dbReference type="SUPFAM" id="SSF103088">
    <property type="entry name" value="OmpA-like"/>
    <property type="match status" value="1"/>
</dbReference>
<dbReference type="PROSITE" id="PS51123">
    <property type="entry name" value="OMPA_2"/>
    <property type="match status" value="1"/>
</dbReference>
<accession>A0ABY5T3E3</accession>
<dbReference type="EMBL" id="CP092471">
    <property type="protein sequence ID" value="UVI40089.1"/>
    <property type="molecule type" value="Genomic_DNA"/>
</dbReference>
<evidence type="ECO:0000313" key="4">
    <source>
        <dbReference type="EMBL" id="UVI40089.1"/>
    </source>
</evidence>
<evidence type="ECO:0000313" key="5">
    <source>
        <dbReference type="Proteomes" id="UP001065265"/>
    </source>
</evidence>
<evidence type="ECO:0000259" key="3">
    <source>
        <dbReference type="PROSITE" id="PS51123"/>
    </source>
</evidence>